<evidence type="ECO:0000256" key="4">
    <source>
        <dbReference type="SAM" id="SignalP"/>
    </source>
</evidence>
<evidence type="ECO:0000256" key="1">
    <source>
        <dbReference type="ARBA" id="ARBA00022670"/>
    </source>
</evidence>
<dbReference type="InterPro" id="IPR024079">
    <property type="entry name" value="MetalloPept_cat_dom_sf"/>
</dbReference>
<dbReference type="PANTHER" id="PTHR11905">
    <property type="entry name" value="ADAM A DISINTEGRIN AND METALLOPROTEASE DOMAIN"/>
    <property type="match status" value="1"/>
</dbReference>
<organism evidence="7 8">
    <name type="scientific">Joostella atrarenae</name>
    <dbReference type="NCBI Taxonomy" id="679257"/>
    <lineage>
        <taxon>Bacteria</taxon>
        <taxon>Pseudomonadati</taxon>
        <taxon>Bacteroidota</taxon>
        <taxon>Flavobacteriia</taxon>
        <taxon>Flavobacteriales</taxon>
        <taxon>Flavobacteriaceae</taxon>
        <taxon>Joostella</taxon>
    </lineage>
</organism>
<dbReference type="InterPro" id="IPR036116">
    <property type="entry name" value="FN3_sf"/>
</dbReference>
<feature type="domain" description="P/Homo B" evidence="6">
    <location>
        <begin position="833"/>
        <end position="1002"/>
    </location>
</feature>
<keyword evidence="1" id="KW-0645">Protease</keyword>
<dbReference type="InterPro" id="IPR002884">
    <property type="entry name" value="P_dom"/>
</dbReference>
<dbReference type="InterPro" id="IPR028974">
    <property type="entry name" value="TSP_type-3_rpt"/>
</dbReference>
<gene>
    <name evidence="7" type="ORF">JM658_11795</name>
</gene>
<dbReference type="SUPFAM" id="SSF55486">
    <property type="entry name" value="Metalloproteases ('zincins'), catalytic domain"/>
    <property type="match status" value="1"/>
</dbReference>
<dbReference type="SUPFAM" id="SSF49785">
    <property type="entry name" value="Galactose-binding domain-like"/>
    <property type="match status" value="1"/>
</dbReference>
<keyword evidence="3" id="KW-0378">Hydrolase</keyword>
<keyword evidence="8" id="KW-1185">Reference proteome</keyword>
<feature type="signal peptide" evidence="4">
    <location>
        <begin position="1"/>
        <end position="22"/>
    </location>
</feature>
<dbReference type="Gene3D" id="2.60.40.10">
    <property type="entry name" value="Immunoglobulins"/>
    <property type="match status" value="2"/>
</dbReference>
<evidence type="ECO:0000313" key="8">
    <source>
        <dbReference type="Proteomes" id="UP000829517"/>
    </source>
</evidence>
<feature type="chain" id="PRO_5047449784" evidence="4">
    <location>
        <begin position="23"/>
        <end position="1271"/>
    </location>
</feature>
<sequence length="1271" mass="137906">MKKTTRITLFFCILICSVSVFSQNKPLWSATQLKQKNIPNLQGKETPTFTLNIQELKSQLENAPKRGGQLFKRSANVAVTFPVDKNKFTQFVITENNVLAAELAEKFPDIKSYVGTSIENPLERIYFSVDNSGFHGMIRNKNEITYINPSENSKGDYYLAKKSDFDAIEYECKVEGANTETSSKSDSNYAARPVDDSMLRTYRMALACTAEYAAFHINAAGVSTGTEAEKKSAVLAAMNTSITRINSVYENDLAIQLQLIANNDDLIFLNEENDGLTNGDGEALINEIQNVIDNAVGFGNYDIGHVFSVSSSGGDGIAQLASVCTSGKARGVTGFVNPTGDAFDIDFVAHEIGHQFGATHTFNNSCNSNRTSATAVEPGSGSTIMGYAGICPSNVQGNSDAYFHAISISQIWDNITLGNSTCGATTSISNQPPVVSPIVNYSIPAGTAFVLDAEVTDPNGDVLTYTWEQQNNEASAQPPVANAEDGPMFRSVPPSISSKRYFPEESAVLNNNLSPTWEVIPTVSRNLNFSLLVRDNNSNGGQTAREDLTISTINTGNAFAVTSQTTEETLQGGSVYPVTWNVAATDKLPINTSFVSILLIINDDLENPIVLSESTKNDGTKQVVIPGDINTENARLMVKAVDNIYFAINEATLKIEPSDYALIFNTLEQSVCQPNDLTIPFTYNSYGTFNETITLTAEDIPTGATVTFSNTEVTTDETPISITVSGTANLAHGANTFNVVATSSGGQIKKYPIELSVYSETFEEINLTSPENTALEVPLTPIFNWEEYTNAKSYEIQISKTSDFSNISYSEITNTNEFQAEALDETTTYYWRVKPINTCSEGNYSATFSFTTLNISCNSYTNNSTIYISKAGASTNTATLDILEGGTLNDINITVDITHSWLEDLTLNLISPSGTIVPLLTQQCGDGNDMLVTFSDSGNNVTCTAANPTLSGTIKPQQPLSTLYGEPLKGRWKLEVNDANNEDGGSINSFKISFCIDGDFDPDTDRDGVLDTEDLCPNTPIGSKVDVNGCAIFSIAANNYKITITDETCSNSNNGGIDITAEGNYNYDATLTGNGVNTSSPFKTDVSFENLSAGNYQLCFTIDSNNGYQQCFDINIGEPAPLAISSTRNSAANKVMLELSGSDVYTIELNGTISKTNRESLELSLEKGVNRLKIYTDKDCQGFHEELIISAGEIAAYPNPFINEVTIYTAFPNSNSLLTLHNTSGKLIFSRNENSDDLGKIKLQLAELPKGIYILNINNKEYTKTLKLIKD</sequence>
<reference evidence="7 8" key="1">
    <citation type="submission" date="2021-01" db="EMBL/GenBank/DDBJ databases">
        <title>Genome sequencing of Joostella atrarenae M1-2 (= KCTC 23194).</title>
        <authorList>
            <person name="Zakaria M.R."/>
            <person name="Lam M.Q."/>
            <person name="Chong C.S."/>
        </authorList>
    </citation>
    <scope>NUCLEOTIDE SEQUENCE [LARGE SCALE GENOMIC DNA]</scope>
    <source>
        <strain evidence="7 8">M1-2</strain>
    </source>
</reference>
<keyword evidence="2 4" id="KW-0732">Signal</keyword>
<accession>A0ABS9J505</accession>
<protein>
    <submittedName>
        <fullName evidence="7">Proprotein convertase P-domain-containing protein</fullName>
    </submittedName>
</protein>
<dbReference type="PROSITE" id="PS51829">
    <property type="entry name" value="P_HOMO_B"/>
    <property type="match status" value="1"/>
</dbReference>
<dbReference type="InterPro" id="IPR026444">
    <property type="entry name" value="Secre_tail"/>
</dbReference>
<dbReference type="Pfam" id="PF18962">
    <property type="entry name" value="Por_Secre_tail"/>
    <property type="match status" value="1"/>
</dbReference>
<dbReference type="SUPFAM" id="SSF103647">
    <property type="entry name" value="TSP type-3 repeat"/>
    <property type="match status" value="1"/>
</dbReference>
<dbReference type="Pfam" id="PF13583">
    <property type="entry name" value="Reprolysin_4"/>
    <property type="match status" value="1"/>
</dbReference>
<evidence type="ECO:0000259" key="5">
    <source>
        <dbReference type="PROSITE" id="PS50853"/>
    </source>
</evidence>
<comment type="caution">
    <text evidence="7">The sequence shown here is derived from an EMBL/GenBank/DDBJ whole genome shotgun (WGS) entry which is preliminary data.</text>
</comment>
<dbReference type="RefSeq" id="WP_236959473.1">
    <property type="nucleotide sequence ID" value="NZ_JAETXX010000007.1"/>
</dbReference>
<dbReference type="SUPFAM" id="SSF49265">
    <property type="entry name" value="Fibronectin type III"/>
    <property type="match status" value="1"/>
</dbReference>
<dbReference type="Proteomes" id="UP000829517">
    <property type="component" value="Unassembled WGS sequence"/>
</dbReference>
<dbReference type="InterPro" id="IPR013783">
    <property type="entry name" value="Ig-like_fold"/>
</dbReference>
<dbReference type="EMBL" id="JAETXX010000007">
    <property type="protein sequence ID" value="MCF8715509.1"/>
    <property type="molecule type" value="Genomic_DNA"/>
</dbReference>
<feature type="domain" description="Fibronectin type-III" evidence="5">
    <location>
        <begin position="761"/>
        <end position="855"/>
    </location>
</feature>
<proteinExistence type="predicted"/>
<dbReference type="PANTHER" id="PTHR11905:SF159">
    <property type="entry name" value="ADAM METALLOPROTEASE"/>
    <property type="match status" value="1"/>
</dbReference>
<dbReference type="Gene3D" id="3.40.390.10">
    <property type="entry name" value="Collagenase (Catalytic Domain)"/>
    <property type="match status" value="1"/>
</dbReference>
<name>A0ABS9J505_9FLAO</name>
<evidence type="ECO:0000256" key="3">
    <source>
        <dbReference type="ARBA" id="ARBA00022801"/>
    </source>
</evidence>
<dbReference type="InterPro" id="IPR008979">
    <property type="entry name" value="Galactose-bd-like_sf"/>
</dbReference>
<dbReference type="Pfam" id="PF01483">
    <property type="entry name" value="P_proprotein"/>
    <property type="match status" value="1"/>
</dbReference>
<dbReference type="Gene3D" id="2.60.120.260">
    <property type="entry name" value="Galactose-binding domain-like"/>
    <property type="match status" value="1"/>
</dbReference>
<evidence type="ECO:0000259" key="6">
    <source>
        <dbReference type="PROSITE" id="PS51829"/>
    </source>
</evidence>
<dbReference type="NCBIfam" id="TIGR04183">
    <property type="entry name" value="Por_Secre_tail"/>
    <property type="match status" value="1"/>
</dbReference>
<dbReference type="PROSITE" id="PS50853">
    <property type="entry name" value="FN3"/>
    <property type="match status" value="1"/>
</dbReference>
<evidence type="ECO:0000256" key="2">
    <source>
        <dbReference type="ARBA" id="ARBA00022729"/>
    </source>
</evidence>
<dbReference type="InterPro" id="IPR003961">
    <property type="entry name" value="FN3_dom"/>
</dbReference>
<evidence type="ECO:0000313" key="7">
    <source>
        <dbReference type="EMBL" id="MCF8715509.1"/>
    </source>
</evidence>